<comment type="subcellular location">
    <subcellularLocation>
        <location evidence="1">Periplasm</location>
    </subcellularLocation>
</comment>
<evidence type="ECO:0000256" key="4">
    <source>
        <dbReference type="ARBA" id="ARBA00022729"/>
    </source>
</evidence>
<dbReference type="RefSeq" id="WP_242535058.1">
    <property type="nucleotide sequence ID" value="NZ_JACIDJ010000003.1"/>
</dbReference>
<reference evidence="7 8" key="1">
    <citation type="submission" date="2020-08" db="EMBL/GenBank/DDBJ databases">
        <title>Genomic Encyclopedia of Type Strains, Phase IV (KMG-IV): sequencing the most valuable type-strain genomes for metagenomic binning, comparative biology and taxonomic classification.</title>
        <authorList>
            <person name="Goeker M."/>
        </authorList>
    </citation>
    <scope>NUCLEOTIDE SEQUENCE [LARGE SCALE GENOMIC DNA]</scope>
    <source>
        <strain evidence="7 8">DSM 19979</strain>
    </source>
</reference>
<gene>
    <name evidence="7" type="ORF">GGQ83_002093</name>
</gene>
<dbReference type="Gene3D" id="3.90.76.10">
    <property type="entry name" value="Dipeptide-binding Protein, Domain 1"/>
    <property type="match status" value="1"/>
</dbReference>
<evidence type="ECO:0000256" key="2">
    <source>
        <dbReference type="ARBA" id="ARBA00005695"/>
    </source>
</evidence>
<dbReference type="GO" id="GO:1904680">
    <property type="term" value="F:peptide transmembrane transporter activity"/>
    <property type="evidence" value="ECO:0007669"/>
    <property type="project" value="TreeGrafter"/>
</dbReference>
<dbReference type="InterPro" id="IPR000914">
    <property type="entry name" value="SBP_5_dom"/>
</dbReference>
<evidence type="ECO:0000259" key="6">
    <source>
        <dbReference type="Pfam" id="PF00496"/>
    </source>
</evidence>
<dbReference type="AlphaFoldDB" id="A0A840AE07"/>
<dbReference type="Pfam" id="PF00496">
    <property type="entry name" value="SBP_bac_5"/>
    <property type="match status" value="1"/>
</dbReference>
<dbReference type="GO" id="GO:0043190">
    <property type="term" value="C:ATP-binding cassette (ABC) transporter complex"/>
    <property type="evidence" value="ECO:0007669"/>
    <property type="project" value="InterPro"/>
</dbReference>
<dbReference type="CDD" id="cd08498">
    <property type="entry name" value="PBP2_NikA_DppA_OppA_like_2"/>
    <property type="match status" value="1"/>
</dbReference>
<comment type="similarity">
    <text evidence="2">Belongs to the bacterial solute-binding protein 5 family.</text>
</comment>
<sequence>MQRRALLASPFLALPAGAALAQPNRPLTVGMAGIPTGMDPHFHSTNNNNALLGQIFETLVLLHTDGSLRPRLAESWRVVDDLTWEFKLRAGVRFHDGTPFEPEDIAFSFERVPQVPNSPGPFTPMVRSVRRVEVVDPVTVRFHTSAPTPFFPRDIISIHMLSRRIHANATLADFNAGRGMIGTGPYKFVSYAQGERLEVERNAEYWGETAPWPRAVFRFLTNAGARSAALLAGDVDLIDNVPFQDIPRFNNDPRIALFSVDSVTTSYIMPDTVREPAPHMFNRAGQPLERNPLRDVRVRQALSLAIPRQGIVERLFQGQGRPANQFAAPSLPDRVPDLPEMPYDVNRARALLREAGWAEGFRLNIHGPNGWIPGDADLLQAVAQGWTRAGIETRVEVLPPANFYSRATAREFSVIFATFTTSTAANMMRQVAMTRDPATGVGPFNRLLYSNPELDRPLEEALRTMDEARRTALTQQAMRALTSDLGIIPVHYLRNNWAGLRNRVRYDPSPLFYTNAILATPA</sequence>
<organism evidence="7 8">
    <name type="scientific">Roseococcus suduntuyensis</name>
    <dbReference type="NCBI Taxonomy" id="455361"/>
    <lineage>
        <taxon>Bacteria</taxon>
        <taxon>Pseudomonadati</taxon>
        <taxon>Pseudomonadota</taxon>
        <taxon>Alphaproteobacteria</taxon>
        <taxon>Acetobacterales</taxon>
        <taxon>Roseomonadaceae</taxon>
        <taxon>Roseococcus</taxon>
    </lineage>
</organism>
<dbReference type="PIRSF" id="PIRSF002741">
    <property type="entry name" value="MppA"/>
    <property type="match status" value="1"/>
</dbReference>
<proteinExistence type="inferred from homology"/>
<feature type="signal peptide" evidence="5">
    <location>
        <begin position="1"/>
        <end position="21"/>
    </location>
</feature>
<evidence type="ECO:0000313" key="8">
    <source>
        <dbReference type="Proteomes" id="UP000553193"/>
    </source>
</evidence>
<dbReference type="PANTHER" id="PTHR30290">
    <property type="entry name" value="PERIPLASMIC BINDING COMPONENT OF ABC TRANSPORTER"/>
    <property type="match status" value="1"/>
</dbReference>
<dbReference type="EMBL" id="JACIDJ010000003">
    <property type="protein sequence ID" value="MBB3898650.1"/>
    <property type="molecule type" value="Genomic_DNA"/>
</dbReference>
<keyword evidence="8" id="KW-1185">Reference proteome</keyword>
<feature type="domain" description="Solute-binding protein family 5" evidence="6">
    <location>
        <begin position="68"/>
        <end position="423"/>
    </location>
</feature>
<evidence type="ECO:0000256" key="3">
    <source>
        <dbReference type="ARBA" id="ARBA00022448"/>
    </source>
</evidence>
<dbReference type="InterPro" id="IPR030678">
    <property type="entry name" value="Peptide/Ni-bd"/>
</dbReference>
<keyword evidence="4 5" id="KW-0732">Signal</keyword>
<dbReference type="GO" id="GO:0030288">
    <property type="term" value="C:outer membrane-bounded periplasmic space"/>
    <property type="evidence" value="ECO:0007669"/>
    <property type="project" value="UniProtKB-ARBA"/>
</dbReference>
<dbReference type="Proteomes" id="UP000553193">
    <property type="component" value="Unassembled WGS sequence"/>
</dbReference>
<dbReference type="PANTHER" id="PTHR30290:SF9">
    <property type="entry name" value="OLIGOPEPTIDE-BINDING PROTEIN APPA"/>
    <property type="match status" value="1"/>
</dbReference>
<protein>
    <submittedName>
        <fullName evidence="7">Peptide/nickel transport system substrate-binding protein</fullName>
    </submittedName>
</protein>
<dbReference type="InterPro" id="IPR039424">
    <property type="entry name" value="SBP_5"/>
</dbReference>
<evidence type="ECO:0000256" key="5">
    <source>
        <dbReference type="SAM" id="SignalP"/>
    </source>
</evidence>
<evidence type="ECO:0000313" key="7">
    <source>
        <dbReference type="EMBL" id="MBB3898650.1"/>
    </source>
</evidence>
<feature type="chain" id="PRO_5033049225" evidence="5">
    <location>
        <begin position="22"/>
        <end position="522"/>
    </location>
</feature>
<comment type="caution">
    <text evidence="7">The sequence shown here is derived from an EMBL/GenBank/DDBJ whole genome shotgun (WGS) entry which is preliminary data.</text>
</comment>
<name>A0A840AE07_9PROT</name>
<evidence type="ECO:0000256" key="1">
    <source>
        <dbReference type="ARBA" id="ARBA00004418"/>
    </source>
</evidence>
<keyword evidence="3" id="KW-0813">Transport</keyword>
<accession>A0A840AE07</accession>
<dbReference type="GO" id="GO:0015833">
    <property type="term" value="P:peptide transport"/>
    <property type="evidence" value="ECO:0007669"/>
    <property type="project" value="TreeGrafter"/>
</dbReference>
<dbReference type="Gene3D" id="3.10.105.10">
    <property type="entry name" value="Dipeptide-binding Protein, Domain 3"/>
    <property type="match status" value="1"/>
</dbReference>
<dbReference type="Gene3D" id="3.40.190.10">
    <property type="entry name" value="Periplasmic binding protein-like II"/>
    <property type="match status" value="1"/>
</dbReference>
<dbReference type="SUPFAM" id="SSF53850">
    <property type="entry name" value="Periplasmic binding protein-like II"/>
    <property type="match status" value="1"/>
</dbReference>